<keyword evidence="2" id="KW-1185">Reference proteome</keyword>
<proteinExistence type="predicted"/>
<dbReference type="Proteomes" id="UP001247805">
    <property type="component" value="Unassembled WGS sequence"/>
</dbReference>
<dbReference type="RefSeq" id="WP_316025478.1">
    <property type="nucleotide sequence ID" value="NZ_JAWDIO010000002.1"/>
</dbReference>
<comment type="caution">
    <text evidence="1">The sequence shown here is derived from an EMBL/GenBank/DDBJ whole genome shotgun (WGS) entry which is preliminary data.</text>
</comment>
<evidence type="ECO:0000313" key="2">
    <source>
        <dbReference type="Proteomes" id="UP001247805"/>
    </source>
</evidence>
<organism evidence="1 2">
    <name type="scientific">Paraglaciecola aquimarina</name>
    <dbReference type="NCBI Taxonomy" id="1235557"/>
    <lineage>
        <taxon>Bacteria</taxon>
        <taxon>Pseudomonadati</taxon>
        <taxon>Pseudomonadota</taxon>
        <taxon>Gammaproteobacteria</taxon>
        <taxon>Alteromonadales</taxon>
        <taxon>Alteromonadaceae</taxon>
        <taxon>Paraglaciecola</taxon>
    </lineage>
</organism>
<dbReference type="EMBL" id="JAWDIO010000002">
    <property type="protein sequence ID" value="MDU0353833.1"/>
    <property type="molecule type" value="Genomic_DNA"/>
</dbReference>
<gene>
    <name evidence="1" type="ORF">RS130_07745</name>
</gene>
<accession>A0ABU3SUZ0</accession>
<evidence type="ECO:0000313" key="1">
    <source>
        <dbReference type="EMBL" id="MDU0353833.1"/>
    </source>
</evidence>
<name>A0ABU3SUZ0_9ALTE</name>
<protein>
    <submittedName>
        <fullName evidence="1">Uncharacterized protein</fullName>
    </submittedName>
</protein>
<reference evidence="1 2" key="1">
    <citation type="submission" date="2023-10" db="EMBL/GenBank/DDBJ databases">
        <title>Glaciecola aquimarina strain GGW-M5 nov., isolated from a coastal seawater.</title>
        <authorList>
            <person name="Bayburt H."/>
            <person name="Kim J.M."/>
            <person name="Choi B.J."/>
            <person name="Jeon C.O."/>
        </authorList>
    </citation>
    <scope>NUCLEOTIDE SEQUENCE [LARGE SCALE GENOMIC DNA]</scope>
    <source>
        <strain evidence="1 2">KCTC 32108</strain>
    </source>
</reference>
<sequence>MHSGGVVQINHFALKTNLTRCKIGITFFKAILCFLKSKSAISVEFHENHSSKIERYRRFFKKLEIKESAAGVWRVELYDNDHIPNNVLSFHEELKRSSKA</sequence>